<evidence type="ECO:0000256" key="2">
    <source>
        <dbReference type="ARBA" id="ARBA00022840"/>
    </source>
</evidence>
<feature type="chain" id="PRO_5033436968" evidence="5">
    <location>
        <begin position="17"/>
        <end position="699"/>
    </location>
</feature>
<dbReference type="InterPro" id="IPR011009">
    <property type="entry name" value="Kinase-like_dom_sf"/>
</dbReference>
<dbReference type="EMBL" id="CAADRA010004519">
    <property type="protein sequence ID" value="VFT84645.1"/>
    <property type="molecule type" value="Genomic_DNA"/>
</dbReference>
<organism evidence="8 9">
    <name type="scientific">Aphanomyces stellatus</name>
    <dbReference type="NCBI Taxonomy" id="120398"/>
    <lineage>
        <taxon>Eukaryota</taxon>
        <taxon>Sar</taxon>
        <taxon>Stramenopiles</taxon>
        <taxon>Oomycota</taxon>
        <taxon>Saprolegniomycetes</taxon>
        <taxon>Saprolegniales</taxon>
        <taxon>Verrucalvaceae</taxon>
        <taxon>Aphanomyces</taxon>
    </lineage>
</organism>
<keyword evidence="4" id="KW-1133">Transmembrane helix</keyword>
<feature type="domain" description="Protein kinase" evidence="6">
    <location>
        <begin position="425"/>
        <end position="686"/>
    </location>
</feature>
<evidence type="ECO:0000256" key="4">
    <source>
        <dbReference type="SAM" id="Phobius"/>
    </source>
</evidence>
<accession>A0A485KIS9</accession>
<protein>
    <submittedName>
        <fullName evidence="8">Aste57867_7745 protein</fullName>
    </submittedName>
</protein>
<evidence type="ECO:0000256" key="1">
    <source>
        <dbReference type="ARBA" id="ARBA00022741"/>
    </source>
</evidence>
<dbReference type="PANTHER" id="PTHR44329">
    <property type="entry name" value="SERINE/THREONINE-PROTEIN KINASE TNNI3K-RELATED"/>
    <property type="match status" value="1"/>
</dbReference>
<keyword evidence="1 3" id="KW-0547">Nucleotide-binding</keyword>
<dbReference type="Proteomes" id="UP000332933">
    <property type="component" value="Unassembled WGS sequence"/>
</dbReference>
<dbReference type="InterPro" id="IPR017441">
    <property type="entry name" value="Protein_kinase_ATP_BS"/>
</dbReference>
<gene>
    <name evidence="8" type="primary">Aste57867_7745</name>
    <name evidence="7" type="ORF">As57867_007716</name>
    <name evidence="8" type="ORF">ASTE57867_7745</name>
</gene>
<dbReference type="PROSITE" id="PS00108">
    <property type="entry name" value="PROTEIN_KINASE_ST"/>
    <property type="match status" value="1"/>
</dbReference>
<evidence type="ECO:0000313" key="9">
    <source>
        <dbReference type="Proteomes" id="UP000332933"/>
    </source>
</evidence>
<evidence type="ECO:0000313" key="8">
    <source>
        <dbReference type="EMBL" id="VFT84645.1"/>
    </source>
</evidence>
<name>A0A485KIS9_9STRA</name>
<dbReference type="SUPFAM" id="SSF56112">
    <property type="entry name" value="Protein kinase-like (PK-like)"/>
    <property type="match status" value="1"/>
</dbReference>
<evidence type="ECO:0000259" key="6">
    <source>
        <dbReference type="PROSITE" id="PS50011"/>
    </source>
</evidence>
<reference evidence="8 9" key="1">
    <citation type="submission" date="2019-03" db="EMBL/GenBank/DDBJ databases">
        <authorList>
            <person name="Gaulin E."/>
            <person name="Dumas B."/>
        </authorList>
    </citation>
    <scope>NUCLEOTIDE SEQUENCE [LARGE SCALE GENOMIC DNA]</scope>
    <source>
        <strain evidence="8">CBS 568.67</strain>
    </source>
</reference>
<keyword evidence="2 3" id="KW-0067">ATP-binding</keyword>
<evidence type="ECO:0000256" key="3">
    <source>
        <dbReference type="PROSITE-ProRule" id="PRU10141"/>
    </source>
</evidence>
<dbReference type="InterPro" id="IPR051681">
    <property type="entry name" value="Ser/Thr_Kinases-Pseudokinases"/>
</dbReference>
<keyword evidence="4" id="KW-0812">Transmembrane</keyword>
<keyword evidence="9" id="KW-1185">Reference proteome</keyword>
<keyword evidence="5" id="KW-0732">Signal</keyword>
<reference evidence="7" key="2">
    <citation type="submission" date="2019-06" db="EMBL/GenBank/DDBJ databases">
        <title>Genomics analysis of Aphanomyces spp. identifies a new class of oomycete effector associated with host adaptation.</title>
        <authorList>
            <person name="Gaulin E."/>
        </authorList>
    </citation>
    <scope>NUCLEOTIDE SEQUENCE</scope>
    <source>
        <strain evidence="7">CBS 578.67</strain>
    </source>
</reference>
<dbReference type="Gene3D" id="1.10.510.10">
    <property type="entry name" value="Transferase(Phosphotransferase) domain 1"/>
    <property type="match status" value="1"/>
</dbReference>
<dbReference type="EMBL" id="VJMH01004501">
    <property type="protein sequence ID" value="KAF0702795.1"/>
    <property type="molecule type" value="Genomic_DNA"/>
</dbReference>
<dbReference type="PROSITE" id="PS00107">
    <property type="entry name" value="PROTEIN_KINASE_ATP"/>
    <property type="match status" value="1"/>
</dbReference>
<feature type="signal peptide" evidence="5">
    <location>
        <begin position="1"/>
        <end position="16"/>
    </location>
</feature>
<evidence type="ECO:0000256" key="5">
    <source>
        <dbReference type="SAM" id="SignalP"/>
    </source>
</evidence>
<proteinExistence type="predicted"/>
<dbReference type="PANTHER" id="PTHR44329:SF214">
    <property type="entry name" value="PROTEIN KINASE DOMAIN-CONTAINING PROTEIN"/>
    <property type="match status" value="1"/>
</dbReference>
<dbReference type="Pfam" id="PF00069">
    <property type="entry name" value="Pkinase"/>
    <property type="match status" value="1"/>
</dbReference>
<dbReference type="InterPro" id="IPR000719">
    <property type="entry name" value="Prot_kinase_dom"/>
</dbReference>
<evidence type="ECO:0000313" key="7">
    <source>
        <dbReference type="EMBL" id="KAF0702795.1"/>
    </source>
</evidence>
<dbReference type="AlphaFoldDB" id="A0A485KIS9"/>
<dbReference type="GO" id="GO:0005524">
    <property type="term" value="F:ATP binding"/>
    <property type="evidence" value="ECO:0007669"/>
    <property type="project" value="UniProtKB-UniRule"/>
</dbReference>
<dbReference type="PROSITE" id="PS50011">
    <property type="entry name" value="PROTEIN_KINASE_DOM"/>
    <property type="match status" value="1"/>
</dbReference>
<sequence length="699" mass="76311">MRAVSALLLSLPIAWAQRCPYTDLAKGWLHSAFNIAVADKRWCPPAASDGRCVVNQTCGVVQSNQYDFVGSFVDVNASLTELVLDPSTTYANVLNLTMASFPDTISSLVFAGDYNLQLPSPFTWPSQLVKIAYVASNAGPSSVVVPPAVDTVMLKASAITQPRTLAPSVQHLYVVNDEFISPGDFNNSTHRTLVGNAIGPMDGRNIATLTLGGSPRIVNIQLSNKTLVSLTILQSTTISSWTMDVDTFHALNQLKPRGNYTLSAPPDDTHGHKDGFYYTAELGTSPLVINTSGPDCAADKGTLKELWPFRQPVLDVQTGYTETKSQFLVCVTEFSGSTSSTNNSSLTGVSLSTGAIVGLVAGVVAAVVVVAVLYCMRRRQRRRRAPADPTYHSTLPLTLTPTRDNDDDALRMHDLDLVRLDARALTLSHVLGTGAFADVLYGVYLDQPVAVKMLHARRVSTTQVQALVHEILLLSTFDSPYIVKLVGAVWSRPSDLACVLELMDGGDLRDHLTRFSPAVFAWQDKYMHIHSVVQGLVYLRSLNVIHRDVKSRNILLDSIKGTKLTDFGISKEDIQATMTVGVGTFRWMAPEVILDHQYTVAADIYSFGCVLSEFSTHQVPYEDVRNPANGEPLADTSIMVKVVAGTLQPSFEVHTCPAWIHELALHCLAMQPRDRPTAYEVAHVVRTKLKDLAADLYNL</sequence>
<feature type="transmembrane region" description="Helical" evidence="4">
    <location>
        <begin position="349"/>
        <end position="374"/>
    </location>
</feature>
<keyword evidence="4" id="KW-0472">Membrane</keyword>
<dbReference type="SMART" id="SM00220">
    <property type="entry name" value="S_TKc"/>
    <property type="match status" value="1"/>
</dbReference>
<feature type="binding site" evidence="3">
    <location>
        <position position="452"/>
    </location>
    <ligand>
        <name>ATP</name>
        <dbReference type="ChEBI" id="CHEBI:30616"/>
    </ligand>
</feature>
<dbReference type="GO" id="GO:0004674">
    <property type="term" value="F:protein serine/threonine kinase activity"/>
    <property type="evidence" value="ECO:0007669"/>
    <property type="project" value="TreeGrafter"/>
</dbReference>
<dbReference type="InterPro" id="IPR008271">
    <property type="entry name" value="Ser/Thr_kinase_AS"/>
</dbReference>